<comment type="similarity">
    <text evidence="2 9">Belongs to the RNA polymerase beta chain family.</text>
</comment>
<evidence type="ECO:0000256" key="7">
    <source>
        <dbReference type="ARBA" id="ARBA00023242"/>
    </source>
</evidence>
<evidence type="ECO:0000256" key="3">
    <source>
        <dbReference type="ARBA" id="ARBA00011206"/>
    </source>
</evidence>
<keyword evidence="5 9" id="KW-0240">DNA-directed RNA polymerase</keyword>
<dbReference type="OrthoDB" id="272392at2759"/>
<comment type="subcellular location">
    <subcellularLocation>
        <location evidence="1 9">Nucleus</location>
    </subcellularLocation>
</comment>
<dbReference type="AlphaFoldDB" id="A0A367KF05"/>
<evidence type="ECO:0000259" key="10">
    <source>
        <dbReference type="Pfam" id="PF05645"/>
    </source>
</evidence>
<evidence type="ECO:0000256" key="2">
    <source>
        <dbReference type="ARBA" id="ARBA00006835"/>
    </source>
</evidence>
<evidence type="ECO:0000256" key="5">
    <source>
        <dbReference type="ARBA" id="ARBA00022478"/>
    </source>
</evidence>
<evidence type="ECO:0000259" key="12">
    <source>
        <dbReference type="Pfam" id="PF22536"/>
    </source>
</evidence>
<evidence type="ECO:0000256" key="8">
    <source>
        <dbReference type="ARBA" id="ARBA00025127"/>
    </source>
</evidence>
<dbReference type="InterPro" id="IPR036388">
    <property type="entry name" value="WH-like_DNA-bd_sf"/>
</dbReference>
<dbReference type="SUPFAM" id="SSF46785">
    <property type="entry name" value="Winged helix' DNA-binding domain"/>
    <property type="match status" value="1"/>
</dbReference>
<dbReference type="Pfam" id="PF08221">
    <property type="entry name" value="HTH_9"/>
    <property type="match status" value="1"/>
</dbReference>
<evidence type="ECO:0000256" key="9">
    <source>
        <dbReference type="RuleBase" id="RU367076"/>
    </source>
</evidence>
<dbReference type="STRING" id="4846.A0A367KF05"/>
<dbReference type="Proteomes" id="UP000253551">
    <property type="component" value="Unassembled WGS sequence"/>
</dbReference>
<dbReference type="Pfam" id="PF22536">
    <property type="entry name" value="WHD_POLR3C"/>
    <property type="match status" value="1"/>
</dbReference>
<name>A0A367KF05_RHIST</name>
<comment type="caution">
    <text evidence="13">The sequence shown here is derived from an EMBL/GenBank/DDBJ whole genome shotgun (WGS) entry which is preliminary data.</text>
</comment>
<accession>A0A367KF05</accession>
<dbReference type="InterPro" id="IPR013197">
    <property type="entry name" value="RNA_pol_III_RPC82-rel_HTH"/>
</dbReference>
<keyword evidence="14" id="KW-1185">Reference proteome</keyword>
<evidence type="ECO:0000313" key="14">
    <source>
        <dbReference type="Proteomes" id="UP000253551"/>
    </source>
</evidence>
<keyword evidence="6 9" id="KW-0804">Transcription</keyword>
<dbReference type="EMBL" id="PJQM01001806">
    <property type="protein sequence ID" value="RCI00747.1"/>
    <property type="molecule type" value="Genomic_DNA"/>
</dbReference>
<dbReference type="GO" id="GO:0005666">
    <property type="term" value="C:RNA polymerase III complex"/>
    <property type="evidence" value="ECO:0007669"/>
    <property type="project" value="UniProtKB-UniRule"/>
</dbReference>
<gene>
    <name evidence="13" type="primary">RPC82_2</name>
    <name evidence="13" type="ORF">CU098_009791</name>
</gene>
<dbReference type="Gene3D" id="1.10.10.10">
    <property type="entry name" value="Winged helix-like DNA-binding domain superfamily/Winged helix DNA-binding domain"/>
    <property type="match status" value="4"/>
</dbReference>
<keyword evidence="7 9" id="KW-0539">Nucleus</keyword>
<comment type="function">
    <text evidence="8 9">DNA-dependent RNA polymerase catalyzes the transcription of DNA into RNA using the four ribonucleoside triphosphates as substrates. Specific core component of RNA polymerase III which synthesizes small RNAs, such as 5S rRNA and tRNAs.</text>
</comment>
<dbReference type="PANTHER" id="PTHR12949">
    <property type="entry name" value="RNA POLYMERASE III DNA DIRECTED -RELATED"/>
    <property type="match status" value="1"/>
</dbReference>
<dbReference type="InterPro" id="IPR055207">
    <property type="entry name" value="POLR3C_WHD"/>
</dbReference>
<reference evidence="13 14" key="1">
    <citation type="journal article" date="2018" name="G3 (Bethesda)">
        <title>Phylogenetic and Phylogenomic Definition of Rhizopus Species.</title>
        <authorList>
            <person name="Gryganskyi A.P."/>
            <person name="Golan J."/>
            <person name="Dolatabadi S."/>
            <person name="Mondo S."/>
            <person name="Robb S."/>
            <person name="Idnurm A."/>
            <person name="Muszewska A."/>
            <person name="Steczkiewicz K."/>
            <person name="Masonjones S."/>
            <person name="Liao H.L."/>
            <person name="Gajdeczka M.T."/>
            <person name="Anike F."/>
            <person name="Vuek A."/>
            <person name="Anishchenko I.M."/>
            <person name="Voigt K."/>
            <person name="de Hoog G.S."/>
            <person name="Smith M.E."/>
            <person name="Heitman J."/>
            <person name="Vilgalys R."/>
            <person name="Stajich J.E."/>
        </authorList>
    </citation>
    <scope>NUCLEOTIDE SEQUENCE [LARGE SCALE GENOMIC DNA]</scope>
    <source>
        <strain evidence="13 14">LSU 92-RS-03</strain>
    </source>
</reference>
<dbReference type="GO" id="GO:0006351">
    <property type="term" value="P:DNA-templated transcription"/>
    <property type="evidence" value="ECO:0007669"/>
    <property type="project" value="InterPro"/>
</dbReference>
<protein>
    <recommendedName>
        <fullName evidence="4 9">DNA-directed RNA polymerase III subunit RPC3</fullName>
        <shortName evidence="9">RNA polymerase III subunit C3</shortName>
    </recommendedName>
</protein>
<feature type="domain" description="RNA polymerase III subunit RPC82-related helix-turn-helix" evidence="11">
    <location>
        <begin position="7"/>
        <end position="66"/>
    </location>
</feature>
<proteinExistence type="inferred from homology"/>
<sequence length="506" mass="58758">MSFEARLCRDIVKEDFGEHSAFVVHELVLKGRSTLHDLARFTTFSVKRVREVLVALIQHSLVYFSEPTEGKPRDATYYEVNTNQILMRLRMGRMMRVTEERYGKTGSAICQLLFLNGKVKLSQVQAWARTNDTKDKDEATYTKTFTKMAMDQFITAVLPQHSRSVMDQFLDAEQKELAKYTITTASDLATIKLTAKNNVQAVFEQNEYIGIKRKAVDTLASEAKRFSQDTSLDQEDKKKELIYEIDPTMFFAFNYHKYNLYFRNLMMADFAITKINKTAGIVIKTFFRHGRDKMKDIKEDYSPSTTASHIANMLEPEVFKRGDLVLPGQPSPPVIQVVEGYFQLLRSGGFLALRDELGANQYAVNFKRLRYLMKRHILEGCITDRFGVACCRIVRILLDKGKLDESQIQKLSMLPLKNVRHKLEKCFAELLQDVYRTLGNLQQRKNEELLRRVRLLDKLSRQDVIENMTLLNEIDRVELAKMEKVVERLETSKERLDEMIMILKDF</sequence>
<feature type="domain" description="DNA-directed RNA polymerase III subunit RPC3 winged-helix" evidence="12">
    <location>
        <begin position="379"/>
        <end position="426"/>
    </location>
</feature>
<comment type="subunit">
    <text evidence="3 9">Component of the RNA polymerase III (Pol III) complex consisting of 17 subunits.</text>
</comment>
<dbReference type="Pfam" id="PF05645">
    <property type="entry name" value="RNA_pol_Rpc82"/>
    <property type="match status" value="1"/>
</dbReference>
<dbReference type="GO" id="GO:0003697">
    <property type="term" value="F:single-stranded DNA binding"/>
    <property type="evidence" value="ECO:0007669"/>
    <property type="project" value="UniProtKB-UniRule"/>
</dbReference>
<dbReference type="PANTHER" id="PTHR12949:SF0">
    <property type="entry name" value="DNA-DIRECTED RNA POLYMERASE III SUBUNIT RPC3"/>
    <property type="match status" value="1"/>
</dbReference>
<dbReference type="InterPro" id="IPR036390">
    <property type="entry name" value="WH_DNA-bd_sf"/>
</dbReference>
<dbReference type="InterPro" id="IPR008806">
    <property type="entry name" value="RNA_pol_III_Rpc82_C"/>
</dbReference>
<evidence type="ECO:0000256" key="6">
    <source>
        <dbReference type="ARBA" id="ARBA00023163"/>
    </source>
</evidence>
<evidence type="ECO:0000256" key="1">
    <source>
        <dbReference type="ARBA" id="ARBA00004123"/>
    </source>
</evidence>
<dbReference type="InterPro" id="IPR039748">
    <property type="entry name" value="RPC3"/>
</dbReference>
<evidence type="ECO:0000313" key="13">
    <source>
        <dbReference type="EMBL" id="RCI00747.1"/>
    </source>
</evidence>
<evidence type="ECO:0000259" key="11">
    <source>
        <dbReference type="Pfam" id="PF08221"/>
    </source>
</evidence>
<evidence type="ECO:0000256" key="4">
    <source>
        <dbReference type="ARBA" id="ARBA00016689"/>
    </source>
</evidence>
<feature type="domain" description="RNA polymerase III Rpc82 C -terminal" evidence="10">
    <location>
        <begin position="143"/>
        <end position="369"/>
    </location>
</feature>
<organism evidence="13 14">
    <name type="scientific">Rhizopus stolonifer</name>
    <name type="common">Rhizopus nigricans</name>
    <dbReference type="NCBI Taxonomy" id="4846"/>
    <lineage>
        <taxon>Eukaryota</taxon>
        <taxon>Fungi</taxon>
        <taxon>Fungi incertae sedis</taxon>
        <taxon>Mucoromycota</taxon>
        <taxon>Mucoromycotina</taxon>
        <taxon>Mucoromycetes</taxon>
        <taxon>Mucorales</taxon>
        <taxon>Mucorineae</taxon>
        <taxon>Rhizopodaceae</taxon>
        <taxon>Rhizopus</taxon>
    </lineage>
</organism>